<reference evidence="2 3" key="1">
    <citation type="submission" date="2024-02" db="EMBL/GenBank/DDBJ databases">
        <title>A draft genome for the cacao thread blight pathogen Marasmius crinis-equi.</title>
        <authorList>
            <person name="Cohen S.P."/>
            <person name="Baruah I.K."/>
            <person name="Amoako-Attah I."/>
            <person name="Bukari Y."/>
            <person name="Meinhardt L.W."/>
            <person name="Bailey B.A."/>
        </authorList>
    </citation>
    <scope>NUCLEOTIDE SEQUENCE [LARGE SCALE GENOMIC DNA]</scope>
    <source>
        <strain evidence="2 3">GH-76</strain>
    </source>
</reference>
<dbReference type="Gene3D" id="3.80.10.10">
    <property type="entry name" value="Ribonuclease Inhibitor"/>
    <property type="match status" value="1"/>
</dbReference>
<comment type="caution">
    <text evidence="2">The sequence shown here is derived from an EMBL/GenBank/DDBJ whole genome shotgun (WGS) entry which is preliminary data.</text>
</comment>
<protein>
    <submittedName>
        <fullName evidence="2">Uncharacterized protein</fullName>
    </submittedName>
</protein>
<dbReference type="EMBL" id="JBAHYK010000793">
    <property type="protein sequence ID" value="KAL0571280.1"/>
    <property type="molecule type" value="Genomic_DNA"/>
</dbReference>
<dbReference type="InterPro" id="IPR032675">
    <property type="entry name" value="LRR_dom_sf"/>
</dbReference>
<evidence type="ECO:0000313" key="2">
    <source>
        <dbReference type="EMBL" id="KAL0571280.1"/>
    </source>
</evidence>
<evidence type="ECO:0000256" key="1">
    <source>
        <dbReference type="SAM" id="MobiDB-lite"/>
    </source>
</evidence>
<accession>A0ABR3F7Z7</accession>
<evidence type="ECO:0000313" key="3">
    <source>
        <dbReference type="Proteomes" id="UP001465976"/>
    </source>
</evidence>
<feature type="compositionally biased region" description="Basic and acidic residues" evidence="1">
    <location>
        <begin position="474"/>
        <end position="485"/>
    </location>
</feature>
<proteinExistence type="predicted"/>
<organism evidence="2 3">
    <name type="scientific">Marasmius crinis-equi</name>
    <dbReference type="NCBI Taxonomy" id="585013"/>
    <lineage>
        <taxon>Eukaryota</taxon>
        <taxon>Fungi</taxon>
        <taxon>Dikarya</taxon>
        <taxon>Basidiomycota</taxon>
        <taxon>Agaricomycotina</taxon>
        <taxon>Agaricomycetes</taxon>
        <taxon>Agaricomycetidae</taxon>
        <taxon>Agaricales</taxon>
        <taxon>Marasmiineae</taxon>
        <taxon>Marasmiaceae</taxon>
        <taxon>Marasmius</taxon>
    </lineage>
</organism>
<dbReference type="SUPFAM" id="SSF52047">
    <property type="entry name" value="RNI-like"/>
    <property type="match status" value="1"/>
</dbReference>
<feature type="region of interest" description="Disordered" evidence="1">
    <location>
        <begin position="472"/>
        <end position="513"/>
    </location>
</feature>
<name>A0ABR3F7Z7_9AGAR</name>
<gene>
    <name evidence="2" type="ORF">V5O48_010685</name>
</gene>
<dbReference type="Proteomes" id="UP001465976">
    <property type="component" value="Unassembled WGS sequence"/>
</dbReference>
<keyword evidence="3" id="KW-1185">Reference proteome</keyword>
<sequence length="513" mass="58701">MEVSKDHLPTLAASSLVNAELREMAASVLYSRLHLRVGEYMGPGRRPRRGLNPIPRRGQVGLALTSASLPHNRNRVRTLVLEGTCWEDSFSEKVLLDALRQFQRLERLSFNLQCPRWDYVEGSDRLDSTTVVEAISIINNQNRVSLRELTLNFVVEQLEDDSLVILLQNNLIKLSLLDVPGYVLLETTPLKTLECLTELQVRINPYNFKQNKPSSFTEVFGVISNNCHNLKSLTLGVIRADLNEELFDSVARLHCLEELCLEYSFRVGYHDGFSPREPLTTDFPPLRTLKVFTLRYKSIRELNLDVPVVCKWIKHVISLSPIERVNFRPFYQPRTCHPIPKCSWDILTDHLADKHADTLRSFDLRAGFVRKTAMKAVLSKCRRLEEFEVATGEGSLMLLPRFSSNLPNLSKARFEFRTMKGTRHALQLDSAKAAEIMEASGHLRRLIVNDDEWKGSWVLEGGVLKYLVTSQSSNDERRKGDEERSPLPISHFSTQDPWTSFEDPWVQGADAEW</sequence>